<feature type="compositionally biased region" description="Gly residues" evidence="1">
    <location>
        <begin position="195"/>
        <end position="208"/>
    </location>
</feature>
<evidence type="ECO:0000256" key="1">
    <source>
        <dbReference type="SAM" id="MobiDB-lite"/>
    </source>
</evidence>
<evidence type="ECO:0000313" key="3">
    <source>
        <dbReference type="Proteomes" id="UP000000333"/>
    </source>
</evidence>
<gene>
    <name evidence="2" type="ordered locus">Olsu_1060</name>
</gene>
<sequence length="208" mass="21802">MVAILDERLEGAGDTLALAGHLDERGYELGGHRFSLPLGLDYDLVLTNAGEGILATGILKGRVAGTCDRCLGEAEFDVAGEVDEYFLFKAPDSSEGGAAAGEEDEVDYALVGADHSIDLTDALESALLMDTPFVVLCREDCKGLCPVCGENLNEVDCGHAAQIEERRAQERLEGSPFAALRILKLDDTEHSAGSDAGGDVEGNAGGES</sequence>
<organism evidence="2 3">
    <name type="scientific">Olsenella uli (strain ATCC 49627 / DSM 7084 / CCUG 31166 / CIP 109912 / JCM 12494 / LMG 11480 / NCIMB 702895 / VPI D76D-27C)</name>
    <name type="common">Lactobacillus uli</name>
    <dbReference type="NCBI Taxonomy" id="633147"/>
    <lineage>
        <taxon>Bacteria</taxon>
        <taxon>Bacillati</taxon>
        <taxon>Actinomycetota</taxon>
        <taxon>Coriobacteriia</taxon>
        <taxon>Coriobacteriales</taxon>
        <taxon>Atopobiaceae</taxon>
        <taxon>Olsenella</taxon>
    </lineage>
</organism>
<reference evidence="2 3" key="1">
    <citation type="journal article" date="2010" name="Stand. Genomic Sci.">
        <title>Complete genome sequence of Olsenella uli type strain (VPI D76D-27C).</title>
        <authorList>
            <person name="Goker M."/>
            <person name="Held B."/>
            <person name="Lucas S."/>
            <person name="Nolan M."/>
            <person name="Yasawong M."/>
            <person name="Glavina Del Rio T."/>
            <person name="Tice H."/>
            <person name="Cheng J.F."/>
            <person name="Bruce D."/>
            <person name="Detter J.C."/>
            <person name="Tapia R."/>
            <person name="Han C."/>
            <person name="Goodwin L."/>
            <person name="Pitluck S."/>
            <person name="Liolios K."/>
            <person name="Ivanova N."/>
            <person name="Mavromatis K."/>
            <person name="Mikhailova N."/>
            <person name="Pati A."/>
            <person name="Chen A."/>
            <person name="Palaniappan K."/>
            <person name="Land M."/>
            <person name="Hauser L."/>
            <person name="Chang Y.J."/>
            <person name="Jeffries C.D."/>
            <person name="Rohde M."/>
            <person name="Sikorski J."/>
            <person name="Pukall R."/>
            <person name="Woyke T."/>
            <person name="Bristow J."/>
            <person name="Eisen J.A."/>
            <person name="Markowitz V."/>
            <person name="Hugenholtz P."/>
            <person name="Kyrpides N.C."/>
            <person name="Klenk H.P."/>
            <person name="Lapidus A."/>
        </authorList>
    </citation>
    <scope>NUCLEOTIDE SEQUENCE [LARGE SCALE GENOMIC DNA]</scope>
    <source>
        <strain evidence="3">ATCC 49627 / DSM 7084 / CIP 109912 / JCM 12494 / NCIMB 702895 / VPI D76D-27C</strain>
    </source>
</reference>
<dbReference type="STRING" id="633147.Olsu_1060"/>
<evidence type="ECO:0008006" key="4">
    <source>
        <dbReference type="Google" id="ProtNLM"/>
    </source>
</evidence>
<dbReference type="InterPro" id="IPR003772">
    <property type="entry name" value="YceD"/>
</dbReference>
<dbReference type="PATRIC" id="fig|633147.7.peg.484"/>
<dbReference type="HOGENOM" id="CLU_100236_1_2_11"/>
<name>E1QVL7_OLSUV</name>
<proteinExistence type="predicted"/>
<dbReference type="Pfam" id="PF02620">
    <property type="entry name" value="YceD"/>
    <property type="match status" value="1"/>
</dbReference>
<dbReference type="eggNOG" id="COG1399">
    <property type="taxonomic scope" value="Bacteria"/>
</dbReference>
<dbReference type="GeneID" id="78512480"/>
<dbReference type="Proteomes" id="UP000000333">
    <property type="component" value="Chromosome"/>
</dbReference>
<dbReference type="RefSeq" id="WP_013251922.1">
    <property type="nucleotide sequence ID" value="NC_014363.1"/>
</dbReference>
<dbReference type="PANTHER" id="PTHR34374">
    <property type="entry name" value="LARGE RIBOSOMAL RNA SUBUNIT ACCUMULATION PROTEIN YCED HOMOLOG 1, CHLOROPLASTIC"/>
    <property type="match status" value="1"/>
</dbReference>
<dbReference type="PANTHER" id="PTHR34374:SF1">
    <property type="entry name" value="LARGE RIBOSOMAL RNA SUBUNIT ACCUMULATION PROTEIN YCED HOMOLOG 1, CHLOROPLASTIC"/>
    <property type="match status" value="1"/>
</dbReference>
<accession>E1QVL7</accession>
<dbReference type="AlphaFoldDB" id="E1QVL7"/>
<dbReference type="EMBL" id="CP002106">
    <property type="protein sequence ID" value="ADK68170.1"/>
    <property type="molecule type" value="Genomic_DNA"/>
</dbReference>
<evidence type="ECO:0000313" key="2">
    <source>
        <dbReference type="EMBL" id="ADK68170.1"/>
    </source>
</evidence>
<protein>
    <recommendedName>
        <fullName evidence="4">DUF177 domain-containing protein</fullName>
    </recommendedName>
</protein>
<dbReference type="KEGG" id="ols:Olsu_1060"/>
<keyword evidence="3" id="KW-1185">Reference proteome</keyword>
<feature type="region of interest" description="Disordered" evidence="1">
    <location>
        <begin position="189"/>
        <end position="208"/>
    </location>
</feature>